<dbReference type="InterPro" id="IPR011333">
    <property type="entry name" value="SKP1/BTB/POZ_sf"/>
</dbReference>
<gene>
    <name evidence="5" type="ORF">URODEC1_LOCUS68467</name>
</gene>
<proteinExistence type="inferred from homology"/>
<dbReference type="SUPFAM" id="SSF54695">
    <property type="entry name" value="POZ domain"/>
    <property type="match status" value="1"/>
</dbReference>
<dbReference type="SUPFAM" id="SSF49599">
    <property type="entry name" value="TRAF domain-like"/>
    <property type="match status" value="1"/>
</dbReference>
<dbReference type="Pfam" id="PF24570">
    <property type="entry name" value="BACK_BPM_SPOP"/>
    <property type="match status" value="1"/>
</dbReference>
<organism evidence="5 6">
    <name type="scientific">Urochloa decumbens</name>
    <dbReference type="NCBI Taxonomy" id="240449"/>
    <lineage>
        <taxon>Eukaryota</taxon>
        <taxon>Viridiplantae</taxon>
        <taxon>Streptophyta</taxon>
        <taxon>Embryophyta</taxon>
        <taxon>Tracheophyta</taxon>
        <taxon>Spermatophyta</taxon>
        <taxon>Magnoliopsida</taxon>
        <taxon>Liliopsida</taxon>
        <taxon>Poales</taxon>
        <taxon>Poaceae</taxon>
        <taxon>PACMAD clade</taxon>
        <taxon>Panicoideae</taxon>
        <taxon>Panicodae</taxon>
        <taxon>Paniceae</taxon>
        <taxon>Melinidinae</taxon>
        <taxon>Urochloa</taxon>
    </lineage>
</organism>
<evidence type="ECO:0000259" key="4">
    <source>
        <dbReference type="PROSITE" id="PS50144"/>
    </source>
</evidence>
<dbReference type="InterPro" id="IPR002083">
    <property type="entry name" value="MATH/TRAF_dom"/>
</dbReference>
<dbReference type="Gene3D" id="3.30.710.10">
    <property type="entry name" value="Potassium Channel Kv1.1, Chain A"/>
    <property type="match status" value="1"/>
</dbReference>
<dbReference type="InterPro" id="IPR056423">
    <property type="entry name" value="BACK_BPM_SPOP"/>
</dbReference>
<dbReference type="Pfam" id="PF00651">
    <property type="entry name" value="BTB"/>
    <property type="match status" value="1"/>
</dbReference>
<dbReference type="InterPro" id="IPR045005">
    <property type="entry name" value="BPM1-6"/>
</dbReference>
<dbReference type="PANTHER" id="PTHR26379:SF474">
    <property type="entry name" value="OS08G0228200 PROTEIN"/>
    <property type="match status" value="1"/>
</dbReference>
<dbReference type="PROSITE" id="PS50144">
    <property type="entry name" value="MATH"/>
    <property type="match status" value="1"/>
</dbReference>
<dbReference type="Pfam" id="PF22486">
    <property type="entry name" value="MATH_2"/>
    <property type="match status" value="1"/>
</dbReference>
<evidence type="ECO:0000313" key="6">
    <source>
        <dbReference type="Proteomes" id="UP001497457"/>
    </source>
</evidence>
<dbReference type="PROSITE" id="PS50097">
    <property type="entry name" value="BTB"/>
    <property type="match status" value="1"/>
</dbReference>
<feature type="domain" description="MATH" evidence="4">
    <location>
        <begin position="24"/>
        <end position="79"/>
    </location>
</feature>
<comment type="similarity">
    <text evidence="2">Belongs to the Tdpoz family.</text>
</comment>
<dbReference type="SMART" id="SM00225">
    <property type="entry name" value="BTB"/>
    <property type="match status" value="1"/>
</dbReference>
<keyword evidence="6" id="KW-1185">Reference proteome</keyword>
<dbReference type="InterPro" id="IPR008974">
    <property type="entry name" value="TRAF-like"/>
</dbReference>
<reference evidence="5" key="1">
    <citation type="submission" date="2024-10" db="EMBL/GenBank/DDBJ databases">
        <authorList>
            <person name="Ryan C."/>
        </authorList>
    </citation>
    <scope>NUCLEOTIDE SEQUENCE [LARGE SCALE GENOMIC DNA]</scope>
</reference>
<dbReference type="Proteomes" id="UP001497457">
    <property type="component" value="Chromosome 27b"/>
</dbReference>
<dbReference type="PANTHER" id="PTHR26379">
    <property type="entry name" value="BTB/POZ AND MATH DOMAIN-CONTAINING PROTEIN 1"/>
    <property type="match status" value="1"/>
</dbReference>
<dbReference type="CDD" id="cd00121">
    <property type="entry name" value="MATH"/>
    <property type="match status" value="1"/>
</dbReference>
<protein>
    <submittedName>
        <fullName evidence="5">Uncharacterized protein</fullName>
    </submittedName>
</protein>
<name>A0ABC9BX68_9POAL</name>
<evidence type="ECO:0000256" key="2">
    <source>
        <dbReference type="ARBA" id="ARBA00010846"/>
    </source>
</evidence>
<accession>A0ABC9BX68</accession>
<dbReference type="EMBL" id="OZ075137">
    <property type="protein sequence ID" value="CAL5007376.1"/>
    <property type="molecule type" value="Genomic_DNA"/>
</dbReference>
<evidence type="ECO:0000256" key="1">
    <source>
        <dbReference type="ARBA" id="ARBA00004906"/>
    </source>
</evidence>
<dbReference type="AlphaFoldDB" id="A0ABC9BX68"/>
<evidence type="ECO:0000259" key="3">
    <source>
        <dbReference type="PROSITE" id="PS50097"/>
    </source>
</evidence>
<dbReference type="Gene3D" id="2.60.210.10">
    <property type="entry name" value="Apoptosis, Tumor Necrosis Factor Receptor Associated Protein 2, Chain A"/>
    <property type="match status" value="1"/>
</dbReference>
<comment type="pathway">
    <text evidence="1">Protein modification; protein ubiquitination.</text>
</comment>
<evidence type="ECO:0000313" key="5">
    <source>
        <dbReference type="EMBL" id="CAL5007376.1"/>
    </source>
</evidence>
<dbReference type="InterPro" id="IPR000210">
    <property type="entry name" value="BTB/POZ_dom"/>
</dbReference>
<sequence>MAAAQERPITRTSSAYVAESAQGTHSFKVAMKRVAVGAGECVSSDTFAVGGHDWRIRCYPRGGPNGMGSKNHVAFFLDLLSEGVQKRLSRPASRGPWGNHNFIKRSSLGASFLQDDGSIVIECDLTVVKQSLVEEEAVEVPPSDMLDDLGKLLESEEGADVTFEVNGEVFHAHEIVLAVRSPVFKEKLCGLARDSDEMKSITIEDVEPDVFKALLRFIYMDSLPSMDGLDGEKNEEMVWCLLVAAEKYGMERMKLVCVDILRKRFDDKSVVGTLALADKHGCSEVRDACVEFMKRECLAVYIDMWENAARSRNI</sequence>
<feature type="domain" description="BTB" evidence="3">
    <location>
        <begin position="159"/>
        <end position="227"/>
    </location>
</feature>